<dbReference type="KEGG" id="tsr:106557102"/>
<proteinExistence type="inferred from homology"/>
<evidence type="ECO:0000313" key="13">
    <source>
        <dbReference type="Proteomes" id="UP000504617"/>
    </source>
</evidence>
<feature type="compositionally biased region" description="Pro residues" evidence="11">
    <location>
        <begin position="133"/>
        <end position="143"/>
    </location>
</feature>
<comment type="subcellular location">
    <subcellularLocation>
        <location evidence="10">Endomembrane system</location>
        <topology evidence="10">Single-pass membrane protein</topology>
    </subcellularLocation>
    <subcellularLocation>
        <location evidence="2">Membrane</location>
        <topology evidence="2">Single-pass type II membrane protein</topology>
    </subcellularLocation>
</comment>
<dbReference type="AlphaFoldDB" id="A0A6I9Z688"/>
<protein>
    <submittedName>
        <fullName evidence="14">Polypeptide N-acetylgalactosaminyltransferase 5</fullName>
    </submittedName>
</protein>
<evidence type="ECO:0000256" key="4">
    <source>
        <dbReference type="ARBA" id="ARBA00022692"/>
    </source>
</evidence>
<sequence length="840" mass="93023">MNKFRKVCRGSGRALALIFAASVVWLIFDMAALKLSFGESGTKVLQGEMRGEEKGPAGRVWRNSEHGPGRWSREAPEASPPFPGQGGEKLSRNSEDAGRDAEGRGQRLSPGATPAKAAPGKIPGLRDILPLKRPGPPAQPVPRAPEKKVNGAAATGGDPQQAKTALALREQESHLIVAGGGAPVNLTLPNGALQKVPAQKSAGGMELLVLAELTDKGALAEFKRGVPPGNMPEEWQANPGLLKANRTGGLVRVIEVPEVTKRWDLPAGKLNTSTSEKNEVSLNKKAPGNLPRRKNAKDILSEKQQVFITKELVPMVFPAIQHLQASTKGFKSMGKYVQLPGNKGKAINATQIEGLIKAVSAEGILARGGALGKVDKGHLAGKGQFPKPNRGNVDFAENTRMHKVLTIDRTLTPRDPRAPGQFGRPAEVPGEKEEEAKKRWNEGNFNVYLSDLIPVDRAIDDTRPAGCSDLLVHNDLPTTSVIMCFVDEVWSTLLRSVHSILNRSPPESIKEIILVDDFSTRAYLKDKLDKYMAQFSKVRILHLKERHGLIRARLAGAEIAKGDVLTFLDSHVECNVGWLEPLLDRIHLNRKKVACPVIEVISDKDMSYMTVDSFQRGVFTWPMNFGWKPIPSDLIKKNKIKEADIIRCPVMAGGLFSIDKKYFFELGAYDPGLDVWGGENMEISFKVWMCGGEIEIIPCSRVGHIFRNDNPYSFPKDRLTTVERNLARVAEVWLDEYTDLFYGHGYHLIQKNLDIGDLTQQKKLREQLQCKNFKWYLENVYPDLEAPLVKANGLMDHIVLEHLSRATCLEIDQSQKILRANICFSSNNHQKWQFGNYYAE</sequence>
<dbReference type="InterPro" id="IPR045885">
    <property type="entry name" value="GalNAc-T"/>
</dbReference>
<dbReference type="PANTHER" id="PTHR11675:SF130">
    <property type="entry name" value="POLYPEPTIDE N-ACETYLGALACTOSAMINYLTRANSFERASE 5"/>
    <property type="match status" value="1"/>
</dbReference>
<evidence type="ECO:0000256" key="1">
    <source>
        <dbReference type="ARBA" id="ARBA00001936"/>
    </source>
</evidence>
<keyword evidence="4" id="KW-0812">Transmembrane</keyword>
<dbReference type="InterPro" id="IPR001173">
    <property type="entry name" value="Glyco_trans_2-like"/>
</dbReference>
<dbReference type="RefSeq" id="XP_013931704.1">
    <property type="nucleotide sequence ID" value="XM_014076229.1"/>
</dbReference>
<dbReference type="GO" id="GO:0005794">
    <property type="term" value="C:Golgi apparatus"/>
    <property type="evidence" value="ECO:0007669"/>
    <property type="project" value="TreeGrafter"/>
</dbReference>
<evidence type="ECO:0000256" key="7">
    <source>
        <dbReference type="ARBA" id="ARBA00023136"/>
    </source>
</evidence>
<dbReference type="GeneID" id="106557102"/>
<feature type="compositionally biased region" description="Basic and acidic residues" evidence="11">
    <location>
        <begin position="89"/>
        <end position="105"/>
    </location>
</feature>
<dbReference type="OrthoDB" id="9982049at2759"/>
<feature type="region of interest" description="Disordered" evidence="11">
    <location>
        <begin position="411"/>
        <end position="432"/>
    </location>
</feature>
<keyword evidence="5" id="KW-0735">Signal-anchor</keyword>
<keyword evidence="8" id="KW-1015">Disulfide bond</keyword>
<evidence type="ECO:0000259" key="12">
    <source>
        <dbReference type="Pfam" id="PF00535"/>
    </source>
</evidence>
<feature type="region of interest" description="Disordered" evidence="11">
    <location>
        <begin position="47"/>
        <end position="158"/>
    </location>
</feature>
<evidence type="ECO:0000256" key="6">
    <source>
        <dbReference type="ARBA" id="ARBA00022989"/>
    </source>
</evidence>
<evidence type="ECO:0000313" key="14">
    <source>
        <dbReference type="RefSeq" id="XP_013931704.1"/>
    </source>
</evidence>
<name>A0A6I9Z688_9SAUR</name>
<dbReference type="FunFam" id="3.90.550.10:FF:000088">
    <property type="entry name" value="Polypeptide N-acetylgalactosaminyltransferase"/>
    <property type="match status" value="1"/>
</dbReference>
<keyword evidence="7" id="KW-0472">Membrane</keyword>
<keyword evidence="13" id="KW-1185">Reference proteome</keyword>
<evidence type="ECO:0000256" key="8">
    <source>
        <dbReference type="ARBA" id="ARBA00023157"/>
    </source>
</evidence>
<dbReference type="Proteomes" id="UP000504617">
    <property type="component" value="Unplaced"/>
</dbReference>
<dbReference type="SUPFAM" id="SSF53448">
    <property type="entry name" value="Nucleotide-diphospho-sugar transferases"/>
    <property type="match status" value="1"/>
</dbReference>
<dbReference type="GO" id="GO:0004653">
    <property type="term" value="F:polypeptide N-acetylgalactosaminyltransferase activity"/>
    <property type="evidence" value="ECO:0007669"/>
    <property type="project" value="TreeGrafter"/>
</dbReference>
<dbReference type="CDD" id="cd02510">
    <property type="entry name" value="pp-GalNAc-T"/>
    <property type="match status" value="1"/>
</dbReference>
<evidence type="ECO:0000256" key="5">
    <source>
        <dbReference type="ARBA" id="ARBA00022968"/>
    </source>
</evidence>
<dbReference type="InterPro" id="IPR029044">
    <property type="entry name" value="Nucleotide-diphossugar_trans"/>
</dbReference>
<dbReference type="GO" id="GO:0006493">
    <property type="term" value="P:protein O-linked glycosylation"/>
    <property type="evidence" value="ECO:0007669"/>
    <property type="project" value="TreeGrafter"/>
</dbReference>
<reference evidence="14" key="1">
    <citation type="submission" date="2025-08" db="UniProtKB">
        <authorList>
            <consortium name="RefSeq"/>
        </authorList>
    </citation>
    <scope>IDENTIFICATION</scope>
    <source>
        <tissue evidence="14">Skeletal muscle</tissue>
    </source>
</reference>
<dbReference type="CTD" id="11227"/>
<evidence type="ECO:0000256" key="3">
    <source>
        <dbReference type="ARBA" id="ARBA00005680"/>
    </source>
</evidence>
<evidence type="ECO:0000256" key="11">
    <source>
        <dbReference type="SAM" id="MobiDB-lite"/>
    </source>
</evidence>
<comment type="cofactor">
    <cofactor evidence="1">
        <name>Mn(2+)</name>
        <dbReference type="ChEBI" id="CHEBI:29035"/>
    </cofactor>
</comment>
<keyword evidence="6" id="KW-1133">Transmembrane helix</keyword>
<gene>
    <name evidence="14" type="primary">GALNT5</name>
</gene>
<feature type="compositionally biased region" description="Basic and acidic residues" evidence="11">
    <location>
        <begin position="49"/>
        <end position="76"/>
    </location>
</feature>
<dbReference type="PANTHER" id="PTHR11675">
    <property type="entry name" value="N-ACETYLGALACTOSAMINYLTRANSFERASE"/>
    <property type="match status" value="1"/>
</dbReference>
<comment type="similarity">
    <text evidence="3">Belongs to the glycosyltransferase 2 family. GalNAc-T subfamily.</text>
</comment>
<dbReference type="GO" id="GO:0016020">
    <property type="term" value="C:membrane"/>
    <property type="evidence" value="ECO:0007669"/>
    <property type="project" value="UniProtKB-SubCell"/>
</dbReference>
<evidence type="ECO:0000256" key="2">
    <source>
        <dbReference type="ARBA" id="ARBA00004606"/>
    </source>
</evidence>
<dbReference type="Pfam" id="PF00535">
    <property type="entry name" value="Glycos_transf_2"/>
    <property type="match status" value="1"/>
</dbReference>
<accession>A0A6I9Z688</accession>
<feature type="compositionally biased region" description="Low complexity" evidence="11">
    <location>
        <begin position="110"/>
        <end position="123"/>
    </location>
</feature>
<evidence type="ECO:0000256" key="9">
    <source>
        <dbReference type="ARBA" id="ARBA00023211"/>
    </source>
</evidence>
<feature type="domain" description="Glycosyltransferase 2-like" evidence="12">
    <location>
        <begin position="480"/>
        <end position="663"/>
    </location>
</feature>
<dbReference type="Gene3D" id="3.90.550.10">
    <property type="entry name" value="Spore Coat Polysaccharide Biosynthesis Protein SpsA, Chain A"/>
    <property type="match status" value="1"/>
</dbReference>
<organism evidence="13 14">
    <name type="scientific">Thamnophis sirtalis</name>
    <dbReference type="NCBI Taxonomy" id="35019"/>
    <lineage>
        <taxon>Eukaryota</taxon>
        <taxon>Metazoa</taxon>
        <taxon>Chordata</taxon>
        <taxon>Craniata</taxon>
        <taxon>Vertebrata</taxon>
        <taxon>Euteleostomi</taxon>
        <taxon>Lepidosauria</taxon>
        <taxon>Squamata</taxon>
        <taxon>Bifurcata</taxon>
        <taxon>Unidentata</taxon>
        <taxon>Episquamata</taxon>
        <taxon>Toxicofera</taxon>
        <taxon>Serpentes</taxon>
        <taxon>Colubroidea</taxon>
        <taxon>Colubridae</taxon>
        <taxon>Natricinae</taxon>
        <taxon>Thamnophis</taxon>
    </lineage>
</organism>
<evidence type="ECO:0000256" key="10">
    <source>
        <dbReference type="ARBA" id="ARBA00037847"/>
    </source>
</evidence>
<keyword evidence="9" id="KW-0464">Manganese</keyword>